<accession>A0ACA9Y3R3</accession>
<evidence type="ECO:0000313" key="1">
    <source>
        <dbReference type="EMBL" id="CAH6719614.1"/>
    </source>
</evidence>
<dbReference type="EMBL" id="CALSDN010000002">
    <property type="protein sequence ID" value="CAH6719614.1"/>
    <property type="molecule type" value="Genomic_DNA"/>
</dbReference>
<dbReference type="Proteomes" id="UP001152531">
    <property type="component" value="Unassembled WGS sequence"/>
</dbReference>
<organism evidence="1 2">
    <name type="scientific">[Candida] jaroonii</name>
    <dbReference type="NCBI Taxonomy" id="467808"/>
    <lineage>
        <taxon>Eukaryota</taxon>
        <taxon>Fungi</taxon>
        <taxon>Dikarya</taxon>
        <taxon>Ascomycota</taxon>
        <taxon>Saccharomycotina</taxon>
        <taxon>Pichiomycetes</taxon>
        <taxon>Debaryomycetaceae</taxon>
        <taxon>Yamadazyma</taxon>
    </lineage>
</organism>
<proteinExistence type="predicted"/>
<protein>
    <submittedName>
        <fullName evidence="1">Uncharacterized protein</fullName>
    </submittedName>
</protein>
<keyword evidence="2" id="KW-1185">Reference proteome</keyword>
<gene>
    <name evidence="1" type="ORF">CLIB1444_02S12618</name>
</gene>
<comment type="caution">
    <text evidence="1">The sequence shown here is derived from an EMBL/GenBank/DDBJ whole genome shotgun (WGS) entry which is preliminary data.</text>
</comment>
<sequence length="338" mass="38582">MDKYDLSIYSDDSIFKENISPLRSPTKNIFRTPKRSPLKKTSTPFKNILTPGGLSFTPNDDLLVRETHKLISEVPQDASVDVLKKLLSRIEQLSNENNILKESLETQNNNQGYEQKKELNIMTDKIKNLEVKNEILTKDLEIVNNDYMKNLNELNSLKSKNELLRTKLIKYKNLYEQVKGGEIKPQTKESSNEKDINKLIKMYNEMAGLLNKERKSFRDPIEQTPEIPKQVSQTEILNDLYEKFQALSDRVEHVAMSNPAPTSEINSAPNSASAPAKQPNPITTTTPEVKDVILNCYVCCKDGEKTTSPPTTKRKCARCSGDNEDHRIDLMGEYKWSL</sequence>
<evidence type="ECO:0000313" key="2">
    <source>
        <dbReference type="Proteomes" id="UP001152531"/>
    </source>
</evidence>
<name>A0ACA9Y3R3_9ASCO</name>
<reference evidence="1" key="1">
    <citation type="submission" date="2022-06" db="EMBL/GenBank/DDBJ databases">
        <authorList>
            <person name="Legras J.-L."/>
            <person name="Devillers H."/>
            <person name="Grondin C."/>
        </authorList>
    </citation>
    <scope>NUCLEOTIDE SEQUENCE</scope>
    <source>
        <strain evidence="1">CLIB 1444</strain>
    </source>
</reference>